<dbReference type="SUPFAM" id="SSF53223">
    <property type="entry name" value="Aminoacid dehydrogenase-like, N-terminal domain"/>
    <property type="match status" value="1"/>
</dbReference>
<organism evidence="5 6">
    <name type="scientific">Chryseobacterium lacus</name>
    <dbReference type="NCBI Taxonomy" id="2058346"/>
    <lineage>
        <taxon>Bacteria</taxon>
        <taxon>Pseudomonadati</taxon>
        <taxon>Bacteroidota</taxon>
        <taxon>Flavobacteriia</taxon>
        <taxon>Flavobacteriales</taxon>
        <taxon>Weeksellaceae</taxon>
        <taxon>Chryseobacterium group</taxon>
        <taxon>Chryseobacterium</taxon>
    </lineage>
</organism>
<dbReference type="PANTHER" id="PTHR21089">
    <property type="entry name" value="SHIKIMATE DEHYDROGENASE"/>
    <property type="match status" value="1"/>
</dbReference>
<evidence type="ECO:0000259" key="4">
    <source>
        <dbReference type="Pfam" id="PF08501"/>
    </source>
</evidence>
<proteinExistence type="predicted"/>
<dbReference type="Proteomes" id="UP000252172">
    <property type="component" value="Unassembled WGS sequence"/>
</dbReference>
<dbReference type="Gene3D" id="3.40.50.10860">
    <property type="entry name" value="Leucine Dehydrogenase, chain A, domain 1"/>
    <property type="match status" value="1"/>
</dbReference>
<dbReference type="GO" id="GO:0019632">
    <property type="term" value="P:shikimate metabolic process"/>
    <property type="evidence" value="ECO:0007669"/>
    <property type="project" value="TreeGrafter"/>
</dbReference>
<evidence type="ECO:0000256" key="3">
    <source>
        <dbReference type="ARBA" id="ARBA00023141"/>
    </source>
</evidence>
<reference evidence="5 6" key="1">
    <citation type="submission" date="2018-07" db="EMBL/GenBank/DDBJ databases">
        <title>Chryseobacterium lacus sp. nov., isolated from lake water.</title>
        <authorList>
            <person name="Li C.-M."/>
        </authorList>
    </citation>
    <scope>NUCLEOTIDE SEQUENCE [LARGE SCALE GENOMIC DNA]</scope>
    <source>
        <strain evidence="5 6">YLOS41</strain>
    </source>
</reference>
<keyword evidence="3" id="KW-0028">Amino-acid biosynthesis</keyword>
<evidence type="ECO:0000256" key="2">
    <source>
        <dbReference type="ARBA" id="ARBA00023002"/>
    </source>
</evidence>
<accession>A0A368MYT2</accession>
<dbReference type="GO" id="GO:0009073">
    <property type="term" value="P:aromatic amino acid family biosynthetic process"/>
    <property type="evidence" value="ECO:0007669"/>
    <property type="project" value="UniProtKB-KW"/>
</dbReference>
<dbReference type="Pfam" id="PF08501">
    <property type="entry name" value="Shikimate_dh_N"/>
    <property type="match status" value="1"/>
</dbReference>
<dbReference type="GO" id="GO:0004764">
    <property type="term" value="F:shikimate 3-dehydrogenase (NADP+) activity"/>
    <property type="evidence" value="ECO:0007669"/>
    <property type="project" value="InterPro"/>
</dbReference>
<dbReference type="GO" id="GO:0009423">
    <property type="term" value="P:chorismate biosynthetic process"/>
    <property type="evidence" value="ECO:0007669"/>
    <property type="project" value="TreeGrafter"/>
</dbReference>
<dbReference type="OrthoDB" id="9792692at2"/>
<dbReference type="GO" id="GO:0050661">
    <property type="term" value="F:NADP binding"/>
    <property type="evidence" value="ECO:0007669"/>
    <property type="project" value="TreeGrafter"/>
</dbReference>
<dbReference type="PANTHER" id="PTHR21089:SF1">
    <property type="entry name" value="BIFUNCTIONAL 3-DEHYDROQUINATE DEHYDRATASE_SHIKIMATE DEHYDROGENASE, CHLOROPLASTIC"/>
    <property type="match status" value="1"/>
</dbReference>
<sequence>MKPPRIFGLIGRNISYSFSQKYFSDKFDRLMLEDTYQVFDLKDIQEIDKIFRIERLSGLNVTIPYKEQILPYLDELSEEAQQIGAVNVIAIRNGKKTGYNTDAVGFEKSLLLLKKDFHNSALILGNGGAAKAVQYVFRQMDIPYETVSRKGNLNFENLSPEFVQQRRIIVQCTPVGTFPATEDCVPFPFESLSPQHLVIDLIYNPPVTHFLKKAGISGATTLNGLYMLEQQAEKAWQLWNR</sequence>
<name>A0A368MYT2_9FLAO</name>
<dbReference type="GO" id="GO:0005829">
    <property type="term" value="C:cytosol"/>
    <property type="evidence" value="ECO:0007669"/>
    <property type="project" value="TreeGrafter"/>
</dbReference>
<dbReference type="InterPro" id="IPR036291">
    <property type="entry name" value="NAD(P)-bd_dom_sf"/>
</dbReference>
<comment type="caution">
    <text evidence="5">The sequence shown here is derived from an EMBL/GenBank/DDBJ whole genome shotgun (WGS) entry which is preliminary data.</text>
</comment>
<dbReference type="CDD" id="cd01065">
    <property type="entry name" value="NAD_bind_Shikimate_DH"/>
    <property type="match status" value="1"/>
</dbReference>
<dbReference type="Gene3D" id="3.40.50.720">
    <property type="entry name" value="NAD(P)-binding Rossmann-like Domain"/>
    <property type="match status" value="1"/>
</dbReference>
<feature type="domain" description="Shikimate dehydrogenase substrate binding N-terminal" evidence="4">
    <location>
        <begin position="9"/>
        <end position="89"/>
    </location>
</feature>
<dbReference type="AlphaFoldDB" id="A0A368MYT2"/>
<comment type="pathway">
    <text evidence="1">Metabolic intermediate biosynthesis; chorismate biosynthesis; chorismate from D-erythrose 4-phosphate and phosphoenolpyruvate: step 4/7.</text>
</comment>
<gene>
    <name evidence="5" type="ORF">DQ356_08735</name>
</gene>
<dbReference type="InterPro" id="IPR022893">
    <property type="entry name" value="Shikimate_DH_fam"/>
</dbReference>
<dbReference type="RefSeq" id="WP_114304113.1">
    <property type="nucleotide sequence ID" value="NZ_QPIE01000006.1"/>
</dbReference>
<dbReference type="SUPFAM" id="SSF51735">
    <property type="entry name" value="NAD(P)-binding Rossmann-fold domains"/>
    <property type="match status" value="1"/>
</dbReference>
<dbReference type="InterPro" id="IPR013708">
    <property type="entry name" value="Shikimate_DH-bd_N"/>
</dbReference>
<keyword evidence="3" id="KW-0057">Aromatic amino acid biosynthesis</keyword>
<keyword evidence="6" id="KW-1185">Reference proteome</keyword>
<evidence type="ECO:0000313" key="6">
    <source>
        <dbReference type="Proteomes" id="UP000252172"/>
    </source>
</evidence>
<keyword evidence="2" id="KW-0560">Oxidoreductase</keyword>
<dbReference type="InterPro" id="IPR046346">
    <property type="entry name" value="Aminoacid_DH-like_N_sf"/>
</dbReference>
<dbReference type="EMBL" id="QPIE01000006">
    <property type="protein sequence ID" value="RCU42421.1"/>
    <property type="molecule type" value="Genomic_DNA"/>
</dbReference>
<evidence type="ECO:0000313" key="5">
    <source>
        <dbReference type="EMBL" id="RCU42421.1"/>
    </source>
</evidence>
<protein>
    <submittedName>
        <fullName evidence="5">Shikimate dehydrogenase</fullName>
    </submittedName>
</protein>
<evidence type="ECO:0000256" key="1">
    <source>
        <dbReference type="ARBA" id="ARBA00004871"/>
    </source>
</evidence>